<evidence type="ECO:0000313" key="1">
    <source>
        <dbReference type="EMBL" id="SCM69967.1"/>
    </source>
</evidence>
<protein>
    <submittedName>
        <fullName evidence="1">Uncharacterized protein</fullName>
    </submittedName>
</protein>
<dbReference type="EMBL" id="FMJC01000001">
    <property type="protein sequence ID" value="SCM69967.1"/>
    <property type="molecule type" value="Genomic_DNA"/>
</dbReference>
<accession>A0A212KXH1</accession>
<dbReference type="RefSeq" id="WP_179981504.1">
    <property type="nucleotide sequence ID" value="NZ_LT608333.1"/>
</dbReference>
<name>A0A212KXH1_9BACT</name>
<sequence length="271" mass="29979">MPLSYKDMQDLLMRELRLYHFPIAINFHKTQADVEEFKKKARYVEPVKPITYCQWEITARMQGQTVLATKEKLGCTNSQVSFGWKDIDEAEIKSQSKYCKDLAQAERFLRSKPRLPLNSVVAVSVGPLADAVMQPDVVHFYCDNLQSYHLAVDYMAGTDTHPLRPMVTMSSSACGGSVFTYLEQSMNMCPACSGSYNAGKTERGELNVFIPGAHIGATVDRLMERIAKSGAASITRPGDPFPGADICKNCPLIIFKKSGNEPEACASCSKA</sequence>
<proteinExistence type="predicted"/>
<dbReference type="AlphaFoldDB" id="A0A212KXH1"/>
<dbReference type="Pfam" id="PF02596">
    <property type="entry name" value="DUF169"/>
    <property type="match status" value="1"/>
</dbReference>
<reference evidence="1" key="1">
    <citation type="submission" date="2016-08" db="EMBL/GenBank/DDBJ databases">
        <authorList>
            <person name="Seilhamer J.J."/>
        </authorList>
    </citation>
    <scope>NUCLEOTIDE SEQUENCE</scope>
    <source>
        <strain evidence="1">86-1</strain>
    </source>
</reference>
<dbReference type="PANTHER" id="PTHR37954">
    <property type="entry name" value="BLL4979 PROTEIN"/>
    <property type="match status" value="1"/>
</dbReference>
<dbReference type="PANTHER" id="PTHR37954:SF3">
    <property type="entry name" value="DUF169 DOMAIN-CONTAINING PROTEIN"/>
    <property type="match status" value="1"/>
</dbReference>
<organism evidence="1">
    <name type="scientific">uncultured Desulfovibrio sp</name>
    <dbReference type="NCBI Taxonomy" id="167968"/>
    <lineage>
        <taxon>Bacteria</taxon>
        <taxon>Pseudomonadati</taxon>
        <taxon>Thermodesulfobacteriota</taxon>
        <taxon>Desulfovibrionia</taxon>
        <taxon>Desulfovibrionales</taxon>
        <taxon>Desulfovibrionaceae</taxon>
        <taxon>Desulfovibrio</taxon>
        <taxon>environmental samples</taxon>
    </lineage>
</organism>
<dbReference type="InterPro" id="IPR003748">
    <property type="entry name" value="DUF169"/>
</dbReference>
<gene>
    <name evidence="1" type="ORF">KL86DES1_10090</name>
</gene>